<dbReference type="InterPro" id="IPR053175">
    <property type="entry name" value="DHMBA_Reg_Transcription_Factor"/>
</dbReference>
<accession>A0A319D9N3</accession>
<reference evidence="2 3" key="1">
    <citation type="submission" date="2018-02" db="EMBL/GenBank/DDBJ databases">
        <title>The genomes of Aspergillus section Nigri reveals drivers in fungal speciation.</title>
        <authorList>
            <consortium name="DOE Joint Genome Institute"/>
            <person name="Vesth T.C."/>
            <person name="Nybo J."/>
            <person name="Theobald S."/>
            <person name="Brandl J."/>
            <person name="Frisvad J.C."/>
            <person name="Nielsen K.F."/>
            <person name="Lyhne E.K."/>
            <person name="Kogle M.E."/>
            <person name="Kuo A."/>
            <person name="Riley R."/>
            <person name="Clum A."/>
            <person name="Nolan M."/>
            <person name="Lipzen A."/>
            <person name="Salamov A."/>
            <person name="Henrissat B."/>
            <person name="Wiebenga A."/>
            <person name="De vries R.P."/>
            <person name="Grigoriev I.V."/>
            <person name="Mortensen U.H."/>
            <person name="Andersen M.R."/>
            <person name="Baker S.E."/>
        </authorList>
    </citation>
    <scope>NUCLEOTIDE SEQUENCE [LARGE SCALE GENOMIC DNA]</scope>
    <source>
        <strain evidence="2 3">CBS 707.79</strain>
    </source>
</reference>
<dbReference type="AlphaFoldDB" id="A0A319D9N3"/>
<feature type="compositionally biased region" description="Polar residues" evidence="1">
    <location>
        <begin position="243"/>
        <end position="267"/>
    </location>
</feature>
<dbReference type="EMBL" id="KZ825884">
    <property type="protein sequence ID" value="PYH93854.1"/>
    <property type="molecule type" value="Genomic_DNA"/>
</dbReference>
<evidence type="ECO:0000256" key="1">
    <source>
        <dbReference type="SAM" id="MobiDB-lite"/>
    </source>
</evidence>
<evidence type="ECO:0000313" key="3">
    <source>
        <dbReference type="Proteomes" id="UP000247810"/>
    </source>
</evidence>
<dbReference type="OrthoDB" id="3525185at2759"/>
<keyword evidence="3" id="KW-1185">Reference proteome</keyword>
<dbReference type="VEuPathDB" id="FungiDB:BO71DRAFT_326745"/>
<feature type="region of interest" description="Disordered" evidence="1">
    <location>
        <begin position="1"/>
        <end position="29"/>
    </location>
</feature>
<dbReference type="STRING" id="1448320.A0A319D9N3"/>
<dbReference type="PANTHER" id="PTHR38791">
    <property type="entry name" value="ZN(II)2CYS6 TRANSCRIPTION FACTOR (EUROFUNG)-RELATED-RELATED"/>
    <property type="match status" value="1"/>
</dbReference>
<sequence length="432" mass="47596">MARKCSLPARAPAPGTSFLPNDAPPKEETDDSIEGLALRAFFYDYCVPLTNYSLSRGFLHGLETIVCRRGLSSDVAQACKAVAFASHGIKLQRPSLIDKAGSLYQKLITSLARAMNLNDLPPRSPDVLIIVMLLGVYEMIVADNIRPGYHDVHAGGMAAVLRMENSPLGLIRSVQSSHPLLTSDTARGFLFVPHAVSRDQELDDILLHMDTIWEKTMLISDLSSEDLRILQKEADTLNERLTQWQDGHPTDSQPTTVGQVAAGSTKSPPEVGYWPGNTDMYFDLYVAGAWNISRVARCFLIDLITKISDALQDGGDYTRETSGAMRQIDDIMSSIPYHLCDDMPCFLQDIESSTVVRDPGRAVGGLLLMHPIYVMSQLDIVPPETKEYVRRCLAWIGTHMGIGEANRLANTEEIQMQGLAPGCMIVWAGFLL</sequence>
<feature type="region of interest" description="Disordered" evidence="1">
    <location>
        <begin position="243"/>
        <end position="269"/>
    </location>
</feature>
<gene>
    <name evidence="2" type="ORF">BO71DRAFT_326745</name>
</gene>
<organism evidence="2 3">
    <name type="scientific">Aspergillus ellipticus CBS 707.79</name>
    <dbReference type="NCBI Taxonomy" id="1448320"/>
    <lineage>
        <taxon>Eukaryota</taxon>
        <taxon>Fungi</taxon>
        <taxon>Dikarya</taxon>
        <taxon>Ascomycota</taxon>
        <taxon>Pezizomycotina</taxon>
        <taxon>Eurotiomycetes</taxon>
        <taxon>Eurotiomycetidae</taxon>
        <taxon>Eurotiales</taxon>
        <taxon>Aspergillaceae</taxon>
        <taxon>Aspergillus</taxon>
        <taxon>Aspergillus subgen. Circumdati</taxon>
    </lineage>
</organism>
<name>A0A319D9N3_9EURO</name>
<evidence type="ECO:0000313" key="2">
    <source>
        <dbReference type="EMBL" id="PYH93854.1"/>
    </source>
</evidence>
<dbReference type="Proteomes" id="UP000247810">
    <property type="component" value="Unassembled WGS sequence"/>
</dbReference>
<dbReference type="PANTHER" id="PTHR38791:SF5">
    <property type="entry name" value="TRANSCRIPTION FACTOR DBAG-RELATED"/>
    <property type="match status" value="1"/>
</dbReference>
<proteinExistence type="predicted"/>
<protein>
    <submittedName>
        <fullName evidence="2">Putative C6 transcription factor</fullName>
    </submittedName>
</protein>